<keyword evidence="4 9" id="KW-0378">Hydrolase</keyword>
<dbReference type="GO" id="GO:0005576">
    <property type="term" value="C:extracellular region"/>
    <property type="evidence" value="ECO:0007669"/>
    <property type="project" value="TreeGrafter"/>
</dbReference>
<dbReference type="AlphaFoldDB" id="A0A9P8P0I0"/>
<dbReference type="Pfam" id="PF01735">
    <property type="entry name" value="PLA2_B"/>
    <property type="match status" value="1"/>
</dbReference>
<keyword evidence="6 9" id="KW-0443">Lipid metabolism</keyword>
<protein>
    <recommendedName>
        <fullName evidence="2 10">Lysophospholipase</fullName>
        <ecNumber evidence="2 10">3.1.1.5</ecNumber>
    </recommendedName>
</protein>
<gene>
    <name evidence="12" type="ORF">OGAPHI_004994</name>
</gene>
<sequence>MAQPESYIKVQTKVDVHSLVSSVKLQCIGTELSSNTTHLDTTKWNVDVRVTVGVDEHHTGLQLGSNLVGLGDVVGKQSSSKTVGGVVGSLDNLSSGFELGNCNNRTKDLFTGNGHVVGTVTKHKWTGKVSRTVVELSGQKFGTFLLSDLNVLLNLLVLKRRNEWTNGATFLEWTSHLGVFLGELDKLLHELVVDGLLHVKSRSGGTNFTLVVEDTTVSPFDSFLQVAVGKDNERRLTTTFQSDVLQVGFGSSLHDSLTSGSGSGEGNLVDVWVGGKGSTGVLTVTRNNVDHTFWETSLQNDLTEINSRQWGNLRRLEHHRVTGGQSRSELPCHHHEWEVPWNDRCNSTQWDRVGEAHLIFTENFSTDILAVDLVSKASVVLEHFVGLHNVSRKTFFFVRLSVVPRLQGGNQLDISFDNLVDLVEVVASLRTSEARPRLVLKSVNSSLDGQIDLLFARRINRGDGFPCGRVNRINSGVCLDPFVVDEQPQRLFDGLVVRSDSYAPGEVKCPSYLNESDYNTDTRHGLIRAATSLSDDEADWIEERDNITNTNLRWFLKLANLTDFDTDDFLDTLSEESKTNSSILSTPRIGLAFSGGGYRAMLGAAGQIAGLDNRTDGCYDHGVPILSSVSYIAGLSGGSWFLSSLAFNNWTSVQDILDQNGQDNAIWDLEDSILSSGGLFHTLGYWSSISDDIEAKKDAGYDITLTDPWGRALSHQFFPNLSDYGASMTFSSIREFPVFENHEMPFPIVVTDGRTPGTEIISENSTVFEINPFEMGSWDPTLYSFTDLEYIGTNVSNGKPVNDTCIGGFDNTGFVFGTSSSLFNEVLLELNGSDTSSFLSSLLEDFLQGVGFDDNDIADYKPNPFYGSEFASSKDIVTSESLDLVDGGEDYQNIPLHPLIQPERQIDIVFAYDNSYDTDTYWPNGTSLVYTYERQFSSMANHTAFPYVPDQTTFLTKNLTSKPTFFGCYSSNLTSLMDEVGSDHVPPLVVYIANRPYSYYTNTSTYKMSYSNEEKLGFFQNGFEVSTRNNLTADDEYRACIGCAILQRSRERLGLEMGDQCQRCFDEYCWDGTLDTNENDIGVNFTQSGLTSGDEQTEAKKSGAAKLAQEGLFLKLVFVEPVEDCLPCQVLGSAAAIGAGVFFGSGYLFKGDPDFKKNPAWWRSSVRGLGGALFALGLYRAGQHWLWDKDISSQPNSELK</sequence>
<evidence type="ECO:0000256" key="6">
    <source>
        <dbReference type="ARBA" id="ARBA00023098"/>
    </source>
</evidence>
<dbReference type="RefSeq" id="XP_046059929.1">
    <property type="nucleotide sequence ID" value="XM_046206131.1"/>
</dbReference>
<dbReference type="SUPFAM" id="SSF52151">
    <property type="entry name" value="FabD/lysophospholipase-like"/>
    <property type="match status" value="1"/>
</dbReference>
<keyword evidence="7" id="KW-0325">Glycoprotein</keyword>
<organism evidence="12 13">
    <name type="scientific">Ogataea philodendri</name>
    <dbReference type="NCBI Taxonomy" id="1378263"/>
    <lineage>
        <taxon>Eukaryota</taxon>
        <taxon>Fungi</taxon>
        <taxon>Dikarya</taxon>
        <taxon>Ascomycota</taxon>
        <taxon>Saccharomycotina</taxon>
        <taxon>Pichiomycetes</taxon>
        <taxon>Pichiales</taxon>
        <taxon>Pichiaceae</taxon>
        <taxon>Ogataea</taxon>
    </lineage>
</organism>
<dbReference type="PANTHER" id="PTHR10728:SF33">
    <property type="entry name" value="LYSOPHOSPHOLIPASE 1-RELATED"/>
    <property type="match status" value="1"/>
</dbReference>
<evidence type="ECO:0000256" key="1">
    <source>
        <dbReference type="ARBA" id="ARBA00008780"/>
    </source>
</evidence>
<dbReference type="OrthoDB" id="4084751at2759"/>
<dbReference type="InterPro" id="IPR016035">
    <property type="entry name" value="Acyl_Trfase/lysoPLipase"/>
</dbReference>
<evidence type="ECO:0000256" key="4">
    <source>
        <dbReference type="ARBA" id="ARBA00022801"/>
    </source>
</evidence>
<comment type="similarity">
    <text evidence="1 10">Belongs to the lysophospholipase family.</text>
</comment>
<keyword evidence="5 9" id="KW-0442">Lipid degradation</keyword>
<evidence type="ECO:0000256" key="3">
    <source>
        <dbReference type="ARBA" id="ARBA00022729"/>
    </source>
</evidence>
<evidence type="ECO:0000256" key="7">
    <source>
        <dbReference type="ARBA" id="ARBA00023180"/>
    </source>
</evidence>
<dbReference type="GO" id="GO:0005886">
    <property type="term" value="C:plasma membrane"/>
    <property type="evidence" value="ECO:0007669"/>
    <property type="project" value="TreeGrafter"/>
</dbReference>
<keyword evidence="3" id="KW-0732">Signal</keyword>
<reference evidence="12" key="1">
    <citation type="journal article" date="2021" name="Open Biol.">
        <title>Shared evolutionary footprints suggest mitochondrial oxidative damage underlies multiple complex I losses in fungi.</title>
        <authorList>
            <person name="Schikora-Tamarit M.A."/>
            <person name="Marcet-Houben M."/>
            <person name="Nosek J."/>
            <person name="Gabaldon T."/>
        </authorList>
    </citation>
    <scope>NUCLEOTIDE SEQUENCE</scope>
    <source>
        <strain evidence="12">CBS6075</strain>
    </source>
</reference>
<dbReference type="Proteomes" id="UP000769157">
    <property type="component" value="Unassembled WGS sequence"/>
</dbReference>
<evidence type="ECO:0000256" key="10">
    <source>
        <dbReference type="RuleBase" id="RU362103"/>
    </source>
</evidence>
<dbReference type="PANTHER" id="PTHR10728">
    <property type="entry name" value="CYTOSOLIC PHOSPHOLIPASE A2"/>
    <property type="match status" value="1"/>
</dbReference>
<evidence type="ECO:0000259" key="11">
    <source>
        <dbReference type="PROSITE" id="PS51210"/>
    </source>
</evidence>
<dbReference type="CDD" id="cd07203">
    <property type="entry name" value="cPLA2_Fungal_PLB"/>
    <property type="match status" value="1"/>
</dbReference>
<dbReference type="GO" id="GO:0004623">
    <property type="term" value="F:phospholipase A2 activity"/>
    <property type="evidence" value="ECO:0007669"/>
    <property type="project" value="TreeGrafter"/>
</dbReference>
<evidence type="ECO:0000256" key="9">
    <source>
        <dbReference type="PROSITE-ProRule" id="PRU00555"/>
    </source>
</evidence>
<name>A0A9P8P0I0_9ASCO</name>
<evidence type="ECO:0000256" key="8">
    <source>
        <dbReference type="ARBA" id="ARBA00059407"/>
    </source>
</evidence>
<dbReference type="SMART" id="SM00022">
    <property type="entry name" value="PLAc"/>
    <property type="match status" value="1"/>
</dbReference>
<dbReference type="InterPro" id="IPR002642">
    <property type="entry name" value="LysoPLipase_cat_dom"/>
</dbReference>
<evidence type="ECO:0000313" key="12">
    <source>
        <dbReference type="EMBL" id="KAH3663593.1"/>
    </source>
</evidence>
<dbReference type="GO" id="GO:0005829">
    <property type="term" value="C:cytosol"/>
    <property type="evidence" value="ECO:0007669"/>
    <property type="project" value="TreeGrafter"/>
</dbReference>
<feature type="domain" description="PLA2c" evidence="11">
    <location>
        <begin position="519"/>
        <end position="1075"/>
    </location>
</feature>
<evidence type="ECO:0000256" key="2">
    <source>
        <dbReference type="ARBA" id="ARBA00013274"/>
    </source>
</evidence>
<dbReference type="GO" id="GO:0004622">
    <property type="term" value="F:phosphatidylcholine lysophospholipase activity"/>
    <property type="evidence" value="ECO:0007669"/>
    <property type="project" value="UniProtKB-EC"/>
</dbReference>
<dbReference type="GeneID" id="70236958"/>
<proteinExistence type="inferred from homology"/>
<comment type="catalytic activity">
    <reaction evidence="10">
        <text>a 1-acyl-sn-glycero-3-phosphocholine + H2O = sn-glycerol 3-phosphocholine + a fatty acid + H(+)</text>
        <dbReference type="Rhea" id="RHEA:15177"/>
        <dbReference type="ChEBI" id="CHEBI:15377"/>
        <dbReference type="ChEBI" id="CHEBI:15378"/>
        <dbReference type="ChEBI" id="CHEBI:16870"/>
        <dbReference type="ChEBI" id="CHEBI:28868"/>
        <dbReference type="ChEBI" id="CHEBI:58168"/>
        <dbReference type="EC" id="3.1.1.5"/>
    </reaction>
</comment>
<accession>A0A9P8P0I0</accession>
<dbReference type="EC" id="3.1.1.5" evidence="2 10"/>
<dbReference type="Gene3D" id="3.40.1090.10">
    <property type="entry name" value="Cytosolic phospholipase A2 catalytic domain"/>
    <property type="match status" value="1"/>
</dbReference>
<dbReference type="PROSITE" id="PS51210">
    <property type="entry name" value="PLA2C"/>
    <property type="match status" value="1"/>
</dbReference>
<reference evidence="12" key="2">
    <citation type="submission" date="2021-01" db="EMBL/GenBank/DDBJ databases">
        <authorList>
            <person name="Schikora-Tamarit M.A."/>
        </authorList>
    </citation>
    <scope>NUCLEOTIDE SEQUENCE</scope>
    <source>
        <strain evidence="12">CBS6075</strain>
    </source>
</reference>
<dbReference type="FunFam" id="3.40.1090.10:FF:000010">
    <property type="entry name" value="Lysophospholipase"/>
    <property type="match status" value="1"/>
</dbReference>
<dbReference type="EMBL" id="JAEUBE010000366">
    <property type="protein sequence ID" value="KAH3663593.1"/>
    <property type="molecule type" value="Genomic_DNA"/>
</dbReference>
<evidence type="ECO:0000256" key="5">
    <source>
        <dbReference type="ARBA" id="ARBA00022963"/>
    </source>
</evidence>
<dbReference type="GO" id="GO:0005783">
    <property type="term" value="C:endoplasmic reticulum"/>
    <property type="evidence" value="ECO:0007669"/>
    <property type="project" value="TreeGrafter"/>
</dbReference>
<dbReference type="GO" id="GO:0046475">
    <property type="term" value="P:glycerophospholipid catabolic process"/>
    <property type="evidence" value="ECO:0007669"/>
    <property type="project" value="TreeGrafter"/>
</dbReference>
<keyword evidence="13" id="KW-1185">Reference proteome</keyword>
<comment type="caution">
    <text evidence="12">The sequence shown here is derived from an EMBL/GenBank/DDBJ whole genome shotgun (WGS) entry which is preliminary data.</text>
</comment>
<evidence type="ECO:0000313" key="13">
    <source>
        <dbReference type="Proteomes" id="UP000769157"/>
    </source>
</evidence>
<comment type="function">
    <text evidence="8">Catalyzes the release of fatty acids from lysophospholipids. Phospholipase B may well contribute to pathogenicity by abetting the fungus in damaging and traversing host cell membranes, processes which likely increase the rapidity of disseminated infection.</text>
</comment>